<dbReference type="PANTHER" id="PTHR47027">
    <property type="entry name" value="REVERSE TRANSCRIPTASE DOMAIN-CONTAINING PROTEIN"/>
    <property type="match status" value="1"/>
</dbReference>
<dbReference type="PROSITE" id="PS50878">
    <property type="entry name" value="RT_POL"/>
    <property type="match status" value="1"/>
</dbReference>
<proteinExistence type="predicted"/>
<feature type="domain" description="Reverse transcriptase" evidence="1">
    <location>
        <begin position="1"/>
        <end position="75"/>
    </location>
</feature>
<name>A0A2S2NG82_SCHGA</name>
<reference evidence="2" key="1">
    <citation type="submission" date="2018-04" db="EMBL/GenBank/DDBJ databases">
        <title>Transcriptome of Schizaphis graminum biotype I.</title>
        <authorList>
            <person name="Scully E.D."/>
            <person name="Geib S.M."/>
            <person name="Palmer N.A."/>
            <person name="Koch K."/>
            <person name="Bradshaw J."/>
            <person name="Heng-Moss T."/>
            <person name="Sarath G."/>
        </authorList>
    </citation>
    <scope>NUCLEOTIDE SEQUENCE</scope>
</reference>
<evidence type="ECO:0000259" key="1">
    <source>
        <dbReference type="PROSITE" id="PS50878"/>
    </source>
</evidence>
<protein>
    <recommendedName>
        <fullName evidence="1">Reverse transcriptase domain-containing protein</fullName>
    </recommendedName>
</protein>
<gene>
    <name evidence="2" type="ORF">g.3907</name>
</gene>
<dbReference type="Pfam" id="PF00078">
    <property type="entry name" value="RVT_1"/>
    <property type="match status" value="1"/>
</dbReference>
<organism evidence="2">
    <name type="scientific">Schizaphis graminum</name>
    <name type="common">Green bug aphid</name>
    <dbReference type="NCBI Taxonomy" id="13262"/>
    <lineage>
        <taxon>Eukaryota</taxon>
        <taxon>Metazoa</taxon>
        <taxon>Ecdysozoa</taxon>
        <taxon>Arthropoda</taxon>
        <taxon>Hexapoda</taxon>
        <taxon>Insecta</taxon>
        <taxon>Pterygota</taxon>
        <taxon>Neoptera</taxon>
        <taxon>Paraneoptera</taxon>
        <taxon>Hemiptera</taxon>
        <taxon>Sternorrhyncha</taxon>
        <taxon>Aphidomorpha</taxon>
        <taxon>Aphidoidea</taxon>
        <taxon>Aphididae</taxon>
        <taxon>Aphidini</taxon>
        <taxon>Schizaphis</taxon>
    </lineage>
</organism>
<sequence>MLRFADDIAVIGESEEHITNMLEKINGTLKEHHMKINQRKTKILIGSKQQINANITLDGIPLETVQSFIYLGSKITSDGKSHTDIVCRIAQAKQAYYKRRNLFTSNRISLNTRKTLIKSFVWSVALYEAETGQ</sequence>
<dbReference type="EMBL" id="GGMR01003499">
    <property type="protein sequence ID" value="MBY16118.1"/>
    <property type="molecule type" value="Transcribed_RNA"/>
</dbReference>
<dbReference type="PANTHER" id="PTHR47027:SF20">
    <property type="entry name" value="REVERSE TRANSCRIPTASE-LIKE PROTEIN WITH RNA-DIRECTED DNA POLYMERASE DOMAIN"/>
    <property type="match status" value="1"/>
</dbReference>
<evidence type="ECO:0000313" key="2">
    <source>
        <dbReference type="EMBL" id="MBY16118.1"/>
    </source>
</evidence>
<dbReference type="AlphaFoldDB" id="A0A2S2NG82"/>
<dbReference type="SUPFAM" id="SSF56672">
    <property type="entry name" value="DNA/RNA polymerases"/>
    <property type="match status" value="1"/>
</dbReference>
<dbReference type="InterPro" id="IPR043502">
    <property type="entry name" value="DNA/RNA_pol_sf"/>
</dbReference>
<dbReference type="InterPro" id="IPR000477">
    <property type="entry name" value="RT_dom"/>
</dbReference>
<accession>A0A2S2NG82</accession>
<dbReference type="GO" id="GO:0071897">
    <property type="term" value="P:DNA biosynthetic process"/>
    <property type="evidence" value="ECO:0007669"/>
    <property type="project" value="UniProtKB-ARBA"/>
</dbReference>